<protein>
    <submittedName>
        <fullName evidence="3">SAC domain-containing protein</fullName>
    </submittedName>
</protein>
<keyword evidence="1" id="KW-1133">Transmembrane helix</keyword>
<dbReference type="SUPFAM" id="SSF47576">
    <property type="entry name" value="Calponin-homology domain, CH-domain"/>
    <property type="match status" value="1"/>
</dbReference>
<dbReference type="WBParaSite" id="Hba_08613">
    <property type="protein sequence ID" value="Hba_08613"/>
    <property type="gene ID" value="Hba_08613"/>
</dbReference>
<evidence type="ECO:0000313" key="3">
    <source>
        <dbReference type="WBParaSite" id="Hba_08613"/>
    </source>
</evidence>
<reference evidence="3" key="1">
    <citation type="submission" date="2016-11" db="UniProtKB">
        <authorList>
            <consortium name="WormBaseParasite"/>
        </authorList>
    </citation>
    <scope>IDENTIFICATION</scope>
</reference>
<dbReference type="PROSITE" id="PS00019">
    <property type="entry name" value="ACTININ_1"/>
    <property type="match status" value="1"/>
</dbReference>
<keyword evidence="1" id="KW-0472">Membrane</keyword>
<name>A0A1I7WU06_HETBA</name>
<feature type="transmembrane region" description="Helical" evidence="1">
    <location>
        <begin position="132"/>
        <end position="153"/>
    </location>
</feature>
<keyword evidence="1" id="KW-0812">Transmembrane</keyword>
<accession>A0A1I7WU06</accession>
<evidence type="ECO:0000313" key="2">
    <source>
        <dbReference type="Proteomes" id="UP000095283"/>
    </source>
</evidence>
<dbReference type="InterPro" id="IPR036872">
    <property type="entry name" value="CH_dom_sf"/>
</dbReference>
<keyword evidence="2" id="KW-1185">Reference proteome</keyword>
<dbReference type="AlphaFoldDB" id="A0A1I7WU06"/>
<dbReference type="InterPro" id="IPR001589">
    <property type="entry name" value="Actinin_actin-bd_CS"/>
</dbReference>
<evidence type="ECO:0000256" key="1">
    <source>
        <dbReference type="SAM" id="Phobius"/>
    </source>
</evidence>
<proteinExistence type="predicted"/>
<organism evidence="2 3">
    <name type="scientific">Heterorhabditis bacteriophora</name>
    <name type="common">Entomopathogenic nematode worm</name>
    <dbReference type="NCBI Taxonomy" id="37862"/>
    <lineage>
        <taxon>Eukaryota</taxon>
        <taxon>Metazoa</taxon>
        <taxon>Ecdysozoa</taxon>
        <taxon>Nematoda</taxon>
        <taxon>Chromadorea</taxon>
        <taxon>Rhabditida</taxon>
        <taxon>Rhabditina</taxon>
        <taxon>Rhabditomorpha</taxon>
        <taxon>Strongyloidea</taxon>
        <taxon>Heterorhabditidae</taxon>
        <taxon>Heterorhabditis</taxon>
    </lineage>
</organism>
<sequence>MKGKNSSMAYESTLAMQQYAVFIFKHLAISFDYILCYSFRVFVNSYIYIYIYNQQAGDNSTESTSAVSCETEKGRRRQYFRGIMPIFGLRFASHDEDERVQKNTFTKWINFHLEEVCSFISAHYIYSFCIPVFWTVLTSYYYFLFLVICSLSYI</sequence>
<dbReference type="Proteomes" id="UP000095283">
    <property type="component" value="Unplaced"/>
</dbReference>